<comment type="function">
    <text evidence="1">Component of the EKC/KEOPS complex that is required for the formation of a threonylcarbamoyl group on adenosine at position 37 (t(6)A37) in tRNAs that read codons beginning with adenine. The complex is probably involved in the transfer of the threonylcarbamoyl moiety of threonylcarbamoyl-AMP (TC-AMP) to the N6 group of A37. BUD32 has ATPase activity in the context of the EKC/KEOPS complex and likely plays a supporting role to the catalytic subunit KAE1. The EKC/KEOPS complex also promotes both telomere uncapping and telomere elongation. The complex is required for efficient recruitment of transcriptional coactivators.</text>
</comment>
<dbReference type="GO" id="GO:0005524">
    <property type="term" value="F:ATP binding"/>
    <property type="evidence" value="ECO:0007669"/>
    <property type="project" value="InterPro"/>
</dbReference>
<dbReference type="InterPro" id="IPR000719">
    <property type="entry name" value="Prot_kinase_dom"/>
</dbReference>
<evidence type="ECO:0000256" key="5">
    <source>
        <dbReference type="ARBA" id="ARBA00019973"/>
    </source>
</evidence>
<evidence type="ECO:0000256" key="7">
    <source>
        <dbReference type="ARBA" id="ARBA00033194"/>
    </source>
</evidence>
<dbReference type="GO" id="GO:0005737">
    <property type="term" value="C:cytoplasm"/>
    <property type="evidence" value="ECO:0007669"/>
    <property type="project" value="TreeGrafter"/>
</dbReference>
<sequence length="265" mass="29477">MDDTINLPPGVLSGDIVSWGSSAVVAQLTDKTVIKCPFGGEASRSQMETEKRIYERLTKQDSHNCILRYYGSSEYGIILGYACNGTLRGFMKMERSKEQPLPDRLRWSRQLAESLRFVHSKGVLHGDICCNNVFLDENLDLRLGDFGGSSIDGRPAVLCYEASHRHPDISLKGNISLKSEFFALGSTIYEIMTGSAPYAQASSKSIKDFYARGVFPKLDHLDAFTVIIAKCWGGCYNSMDEVMKDIEAEGMYSHSIHSMTEIDSL</sequence>
<dbReference type="EMBL" id="JAGHQM010000600">
    <property type="protein sequence ID" value="KAH0559428.1"/>
    <property type="molecule type" value="Genomic_DNA"/>
</dbReference>
<dbReference type="InterPro" id="IPR050167">
    <property type="entry name" value="Ser_Thr_protein_kinase"/>
</dbReference>
<dbReference type="GO" id="GO:0007165">
    <property type="term" value="P:signal transduction"/>
    <property type="evidence" value="ECO:0007669"/>
    <property type="project" value="TreeGrafter"/>
</dbReference>
<proteinExistence type="predicted"/>
<comment type="subunit">
    <text evidence="2">Component of the EKC/KEOPS complex composed of at least BUD32, CGI121, GON7, KAE1 and PCC1; the whole complex dimerizes.</text>
</comment>
<dbReference type="PROSITE" id="PS00109">
    <property type="entry name" value="PROTEIN_KINASE_TYR"/>
    <property type="match status" value="1"/>
</dbReference>
<evidence type="ECO:0000256" key="3">
    <source>
        <dbReference type="ARBA" id="ARBA00012513"/>
    </source>
</evidence>
<evidence type="ECO:0000256" key="1">
    <source>
        <dbReference type="ARBA" id="ARBA00003747"/>
    </source>
</evidence>
<evidence type="ECO:0000256" key="8">
    <source>
        <dbReference type="ARBA" id="ARBA00047899"/>
    </source>
</evidence>
<name>A0A9P8LBW6_9PEZI</name>
<dbReference type="AlphaFoldDB" id="A0A9P8LBW6"/>
<dbReference type="GO" id="GO:0004674">
    <property type="term" value="F:protein serine/threonine kinase activity"/>
    <property type="evidence" value="ECO:0007669"/>
    <property type="project" value="UniProtKB-EC"/>
</dbReference>
<evidence type="ECO:0000313" key="12">
    <source>
        <dbReference type="Proteomes" id="UP000750711"/>
    </source>
</evidence>
<dbReference type="Gene3D" id="1.10.510.10">
    <property type="entry name" value="Transferase(Phosphotransferase) domain 1"/>
    <property type="match status" value="1"/>
</dbReference>
<dbReference type="EC" id="2.7.11.1" evidence="3"/>
<dbReference type="PANTHER" id="PTHR23257">
    <property type="entry name" value="SERINE-THREONINE PROTEIN KINASE"/>
    <property type="match status" value="1"/>
</dbReference>
<dbReference type="InterPro" id="IPR008266">
    <property type="entry name" value="Tyr_kinase_AS"/>
</dbReference>
<dbReference type="SUPFAM" id="SSF56112">
    <property type="entry name" value="Protein kinase-like (PK-like)"/>
    <property type="match status" value="1"/>
</dbReference>
<evidence type="ECO:0000313" key="11">
    <source>
        <dbReference type="EMBL" id="KAH0559428.1"/>
    </source>
</evidence>
<gene>
    <name evidence="11" type="ORF">GP486_004062</name>
</gene>
<evidence type="ECO:0000256" key="4">
    <source>
        <dbReference type="ARBA" id="ARBA00013948"/>
    </source>
</evidence>
<evidence type="ECO:0000256" key="2">
    <source>
        <dbReference type="ARBA" id="ARBA00011534"/>
    </source>
</evidence>
<dbReference type="Proteomes" id="UP000750711">
    <property type="component" value="Unassembled WGS sequence"/>
</dbReference>
<dbReference type="InterPro" id="IPR001245">
    <property type="entry name" value="Ser-Thr/Tyr_kinase_cat_dom"/>
</dbReference>
<feature type="domain" description="Protein kinase" evidence="10">
    <location>
        <begin position="1"/>
        <end position="265"/>
    </location>
</feature>
<protein>
    <recommendedName>
        <fullName evidence="5">EKC/KEOPS complex subunit BUD32</fullName>
        <ecNumber evidence="3">2.7.11.1</ecNumber>
    </recommendedName>
    <alternativeName>
        <fullName evidence="6 7">Atypical Serine/threonine protein kinase BUD32</fullName>
    </alternativeName>
    <alternativeName>
        <fullName evidence="4">EKC/KEOPS complex subunit bud32</fullName>
    </alternativeName>
</protein>
<dbReference type="Pfam" id="PF07714">
    <property type="entry name" value="PK_Tyr_Ser-Thr"/>
    <property type="match status" value="1"/>
</dbReference>
<comment type="catalytic activity">
    <reaction evidence="8">
        <text>L-threonyl-[protein] + ATP = O-phospho-L-threonyl-[protein] + ADP + H(+)</text>
        <dbReference type="Rhea" id="RHEA:46608"/>
        <dbReference type="Rhea" id="RHEA-COMP:11060"/>
        <dbReference type="Rhea" id="RHEA-COMP:11605"/>
        <dbReference type="ChEBI" id="CHEBI:15378"/>
        <dbReference type="ChEBI" id="CHEBI:30013"/>
        <dbReference type="ChEBI" id="CHEBI:30616"/>
        <dbReference type="ChEBI" id="CHEBI:61977"/>
        <dbReference type="ChEBI" id="CHEBI:456216"/>
        <dbReference type="EC" id="2.7.11.1"/>
    </reaction>
</comment>
<comment type="caution">
    <text evidence="11">The sequence shown here is derived from an EMBL/GenBank/DDBJ whole genome shotgun (WGS) entry which is preliminary data.</text>
</comment>
<keyword evidence="12" id="KW-1185">Reference proteome</keyword>
<dbReference type="PROSITE" id="PS50011">
    <property type="entry name" value="PROTEIN_KINASE_DOM"/>
    <property type="match status" value="1"/>
</dbReference>
<dbReference type="InterPro" id="IPR011009">
    <property type="entry name" value="Kinase-like_dom_sf"/>
</dbReference>
<comment type="catalytic activity">
    <reaction evidence="9">
        <text>L-seryl-[protein] + ATP = O-phospho-L-seryl-[protein] + ADP + H(+)</text>
        <dbReference type="Rhea" id="RHEA:17989"/>
        <dbReference type="Rhea" id="RHEA-COMP:9863"/>
        <dbReference type="Rhea" id="RHEA-COMP:11604"/>
        <dbReference type="ChEBI" id="CHEBI:15378"/>
        <dbReference type="ChEBI" id="CHEBI:29999"/>
        <dbReference type="ChEBI" id="CHEBI:30616"/>
        <dbReference type="ChEBI" id="CHEBI:83421"/>
        <dbReference type="ChEBI" id="CHEBI:456216"/>
        <dbReference type="EC" id="2.7.11.1"/>
    </reaction>
</comment>
<reference evidence="11" key="1">
    <citation type="submission" date="2021-03" db="EMBL/GenBank/DDBJ databases">
        <title>Comparative genomics and phylogenomic investigation of the class Geoglossomycetes provide insights into ecological specialization and systematics.</title>
        <authorList>
            <person name="Melie T."/>
            <person name="Pirro S."/>
            <person name="Miller A.N."/>
            <person name="Quandt A."/>
        </authorList>
    </citation>
    <scope>NUCLEOTIDE SEQUENCE</scope>
    <source>
        <strain evidence="11">CAQ_001_2017</strain>
    </source>
</reference>
<evidence type="ECO:0000256" key="9">
    <source>
        <dbReference type="ARBA" id="ARBA00048679"/>
    </source>
</evidence>
<organism evidence="11 12">
    <name type="scientific">Trichoglossum hirsutum</name>
    <dbReference type="NCBI Taxonomy" id="265104"/>
    <lineage>
        <taxon>Eukaryota</taxon>
        <taxon>Fungi</taxon>
        <taxon>Dikarya</taxon>
        <taxon>Ascomycota</taxon>
        <taxon>Pezizomycotina</taxon>
        <taxon>Geoglossomycetes</taxon>
        <taxon>Geoglossales</taxon>
        <taxon>Geoglossaceae</taxon>
        <taxon>Trichoglossum</taxon>
    </lineage>
</organism>
<accession>A0A9P8LBW6</accession>
<evidence type="ECO:0000259" key="10">
    <source>
        <dbReference type="PROSITE" id="PS50011"/>
    </source>
</evidence>
<evidence type="ECO:0000256" key="6">
    <source>
        <dbReference type="ARBA" id="ARBA00030980"/>
    </source>
</evidence>